<evidence type="ECO:0000256" key="8">
    <source>
        <dbReference type="ARBA" id="ARBA00022840"/>
    </source>
</evidence>
<dbReference type="CDD" id="cd00496">
    <property type="entry name" value="PheRS_alpha_core"/>
    <property type="match status" value="1"/>
</dbReference>
<evidence type="ECO:0000256" key="14">
    <source>
        <dbReference type="SAM" id="Coils"/>
    </source>
</evidence>
<keyword evidence="17" id="KW-1185">Reference proteome</keyword>
<dbReference type="GO" id="GO:0016740">
    <property type="term" value="F:transferase activity"/>
    <property type="evidence" value="ECO:0007669"/>
    <property type="project" value="UniProtKB-ARBA"/>
</dbReference>
<evidence type="ECO:0000313" key="16">
    <source>
        <dbReference type="EMBL" id="SEJ30896.1"/>
    </source>
</evidence>
<dbReference type="FunFam" id="3.30.930.10:FF:000003">
    <property type="entry name" value="Phenylalanine--tRNA ligase alpha subunit"/>
    <property type="match status" value="1"/>
</dbReference>
<evidence type="ECO:0000256" key="12">
    <source>
        <dbReference type="ARBA" id="ARBA00049255"/>
    </source>
</evidence>
<evidence type="ECO:0000256" key="10">
    <source>
        <dbReference type="ARBA" id="ARBA00022917"/>
    </source>
</evidence>
<dbReference type="GO" id="GO:0005737">
    <property type="term" value="C:cytoplasm"/>
    <property type="evidence" value="ECO:0007669"/>
    <property type="project" value="UniProtKB-SubCell"/>
</dbReference>
<keyword evidence="9 13" id="KW-0460">Magnesium</keyword>
<dbReference type="AlphaFoldDB" id="A0A1H6XRT7"/>
<feature type="coiled-coil region" evidence="14">
    <location>
        <begin position="65"/>
        <end position="92"/>
    </location>
</feature>
<dbReference type="InterPro" id="IPR002319">
    <property type="entry name" value="Phenylalanyl-tRNA_Synthase"/>
</dbReference>
<dbReference type="PROSITE" id="PS50862">
    <property type="entry name" value="AA_TRNA_LIGASE_II"/>
    <property type="match status" value="1"/>
</dbReference>
<keyword evidence="10 13" id="KW-0648">Protein biosynthesis</keyword>
<keyword evidence="4 13" id="KW-0963">Cytoplasm</keyword>
<feature type="domain" description="Aminoacyl-transfer RNA synthetases class-II family profile" evidence="15">
    <location>
        <begin position="117"/>
        <end position="340"/>
    </location>
</feature>
<dbReference type="InterPro" id="IPR004529">
    <property type="entry name" value="Phe-tRNA-synth_IIc_asu"/>
</dbReference>
<keyword evidence="7 13" id="KW-0547">Nucleotide-binding</keyword>
<keyword evidence="8 13" id="KW-0067">ATP-binding</keyword>
<dbReference type="NCBIfam" id="TIGR00468">
    <property type="entry name" value="pheS"/>
    <property type="match status" value="1"/>
</dbReference>
<evidence type="ECO:0000256" key="9">
    <source>
        <dbReference type="ARBA" id="ARBA00022842"/>
    </source>
</evidence>
<dbReference type="SUPFAM" id="SSF46589">
    <property type="entry name" value="tRNA-binding arm"/>
    <property type="match status" value="1"/>
</dbReference>
<evidence type="ECO:0000259" key="15">
    <source>
        <dbReference type="PROSITE" id="PS50862"/>
    </source>
</evidence>
<dbReference type="GO" id="GO:0140096">
    <property type="term" value="F:catalytic activity, acting on a protein"/>
    <property type="evidence" value="ECO:0007669"/>
    <property type="project" value="UniProtKB-ARBA"/>
</dbReference>
<dbReference type="PANTHER" id="PTHR11538:SF41">
    <property type="entry name" value="PHENYLALANINE--TRNA LIGASE, MITOCHONDRIAL"/>
    <property type="match status" value="1"/>
</dbReference>
<dbReference type="Proteomes" id="UP000199662">
    <property type="component" value="Unassembled WGS sequence"/>
</dbReference>
<dbReference type="InterPro" id="IPR006195">
    <property type="entry name" value="aa-tRNA-synth_II"/>
</dbReference>
<dbReference type="EC" id="6.1.1.20" evidence="13"/>
<dbReference type="GO" id="GO:0000049">
    <property type="term" value="F:tRNA binding"/>
    <property type="evidence" value="ECO:0007669"/>
    <property type="project" value="InterPro"/>
</dbReference>
<dbReference type="Pfam" id="PF02912">
    <property type="entry name" value="Phe_tRNA-synt_N"/>
    <property type="match status" value="1"/>
</dbReference>
<dbReference type="GO" id="GO:0005524">
    <property type="term" value="F:ATP binding"/>
    <property type="evidence" value="ECO:0007669"/>
    <property type="project" value="UniProtKB-UniRule"/>
</dbReference>
<dbReference type="GO" id="GO:0006432">
    <property type="term" value="P:phenylalanyl-tRNA aminoacylation"/>
    <property type="evidence" value="ECO:0007669"/>
    <property type="project" value="UniProtKB-UniRule"/>
</dbReference>
<dbReference type="Pfam" id="PF01409">
    <property type="entry name" value="tRNA-synt_2d"/>
    <property type="match status" value="1"/>
</dbReference>
<dbReference type="HAMAP" id="MF_00281">
    <property type="entry name" value="Phe_tRNA_synth_alpha1"/>
    <property type="match status" value="1"/>
</dbReference>
<dbReference type="SUPFAM" id="SSF55681">
    <property type="entry name" value="Class II aaRS and biotin synthetases"/>
    <property type="match status" value="1"/>
</dbReference>
<dbReference type="GO" id="GO:0000287">
    <property type="term" value="F:magnesium ion binding"/>
    <property type="evidence" value="ECO:0007669"/>
    <property type="project" value="UniProtKB-UniRule"/>
</dbReference>
<name>A0A1H6XRT7_9FIRM</name>
<evidence type="ECO:0000256" key="11">
    <source>
        <dbReference type="ARBA" id="ARBA00023146"/>
    </source>
</evidence>
<proteinExistence type="inferred from homology"/>
<dbReference type="PANTHER" id="PTHR11538">
    <property type="entry name" value="PHENYLALANYL-TRNA SYNTHETASE"/>
    <property type="match status" value="1"/>
</dbReference>
<organism evidence="16 17">
    <name type="scientific">Propionispira arboris</name>
    <dbReference type="NCBI Taxonomy" id="84035"/>
    <lineage>
        <taxon>Bacteria</taxon>
        <taxon>Bacillati</taxon>
        <taxon>Bacillota</taxon>
        <taxon>Negativicutes</taxon>
        <taxon>Selenomonadales</taxon>
        <taxon>Selenomonadaceae</taxon>
        <taxon>Propionispira</taxon>
    </lineage>
</organism>
<evidence type="ECO:0000256" key="1">
    <source>
        <dbReference type="ARBA" id="ARBA00004496"/>
    </source>
</evidence>
<reference evidence="16 17" key="1">
    <citation type="submission" date="2016-10" db="EMBL/GenBank/DDBJ databases">
        <authorList>
            <person name="de Groot N.N."/>
        </authorList>
    </citation>
    <scope>NUCLEOTIDE SEQUENCE [LARGE SCALE GENOMIC DNA]</scope>
    <source>
        <strain evidence="16 17">DSM 2179</strain>
    </source>
</reference>
<comment type="similarity">
    <text evidence="2 13">Belongs to the class-II aminoacyl-tRNA synthetase family. Phe-tRNA synthetase alpha subunit type 1 subfamily.</text>
</comment>
<dbReference type="EMBL" id="FNZK01000005">
    <property type="protein sequence ID" value="SEJ30896.1"/>
    <property type="molecule type" value="Genomic_DNA"/>
</dbReference>
<dbReference type="InterPro" id="IPR022911">
    <property type="entry name" value="Phe_tRNA_ligase_alpha1_bac"/>
</dbReference>
<gene>
    <name evidence="13" type="primary">pheS</name>
    <name evidence="16" type="ORF">SAMN05660742_105235</name>
</gene>
<dbReference type="GO" id="GO:0004826">
    <property type="term" value="F:phenylalanine-tRNA ligase activity"/>
    <property type="evidence" value="ECO:0007669"/>
    <property type="project" value="UniProtKB-UniRule"/>
</dbReference>
<evidence type="ECO:0000256" key="3">
    <source>
        <dbReference type="ARBA" id="ARBA00011209"/>
    </source>
</evidence>
<dbReference type="RefSeq" id="WP_091830499.1">
    <property type="nucleotide sequence ID" value="NZ_FNZK01000005.1"/>
</dbReference>
<comment type="subunit">
    <text evidence="3 13">Tetramer of two alpha and two beta subunits.</text>
</comment>
<accession>A0A1H6XRT7</accession>
<dbReference type="STRING" id="84035.SAMN05660742_105235"/>
<evidence type="ECO:0000256" key="2">
    <source>
        <dbReference type="ARBA" id="ARBA00010207"/>
    </source>
</evidence>
<protein>
    <recommendedName>
        <fullName evidence="13">Phenylalanine--tRNA ligase alpha subunit</fullName>
        <ecNumber evidence="13">6.1.1.20</ecNumber>
    </recommendedName>
    <alternativeName>
        <fullName evidence="13">Phenylalanyl-tRNA synthetase alpha subunit</fullName>
        <shortName evidence="13">PheRS</shortName>
    </alternativeName>
</protein>
<evidence type="ECO:0000313" key="17">
    <source>
        <dbReference type="Proteomes" id="UP000199662"/>
    </source>
</evidence>
<dbReference type="Gene3D" id="3.30.930.10">
    <property type="entry name" value="Bira Bifunctional Protein, Domain 2"/>
    <property type="match status" value="1"/>
</dbReference>
<evidence type="ECO:0000256" key="13">
    <source>
        <dbReference type="HAMAP-Rule" id="MF_00281"/>
    </source>
</evidence>
<feature type="binding site" evidence="13">
    <location>
        <position position="256"/>
    </location>
    <ligand>
        <name>Mg(2+)</name>
        <dbReference type="ChEBI" id="CHEBI:18420"/>
        <note>shared with beta subunit</note>
    </ligand>
</feature>
<comment type="cofactor">
    <cofactor evidence="13">
        <name>Mg(2+)</name>
        <dbReference type="ChEBI" id="CHEBI:18420"/>
    </cofactor>
    <text evidence="13">Binds 2 magnesium ions per tetramer.</text>
</comment>
<evidence type="ECO:0000256" key="6">
    <source>
        <dbReference type="ARBA" id="ARBA00022723"/>
    </source>
</evidence>
<comment type="subcellular location">
    <subcellularLocation>
        <location evidence="1 13">Cytoplasm</location>
    </subcellularLocation>
</comment>
<dbReference type="InterPro" id="IPR045864">
    <property type="entry name" value="aa-tRNA-synth_II/BPL/LPL"/>
</dbReference>
<keyword evidence="14" id="KW-0175">Coiled coil</keyword>
<sequence>MEQELKELKQEAVTAMAVAQNVSDLNDLRVKYLGKKGTLTSLLRGMGKLSPEERPRIGQLVNEVRSELETVLESKNEELKKLELAQRLATEKIDVTLPGRIQPLGHLHPLTLTLNRIKNIFMTMGFSVEEGPEVEKDYYNFEALNLPKDHPARDMQDSFYITEDILLRTQTSPVQARTMQAHEPNSPIRMIAPGRVYRRDDYDATHSPMFTQVEGLVIDKNISFSDLKGTLELFLHQIFNENVGVRFRPSFFPFTEPSAEVDISCVMCQGKGCRVCKGTGWLEILGAGMVHPHVLEMSGYDPKKVSGFAFGLGVERVAMLAYGVDDLRLFYDNDMRFLRQF</sequence>
<evidence type="ECO:0000256" key="4">
    <source>
        <dbReference type="ARBA" id="ARBA00022490"/>
    </source>
</evidence>
<comment type="catalytic activity">
    <reaction evidence="12 13">
        <text>tRNA(Phe) + L-phenylalanine + ATP = L-phenylalanyl-tRNA(Phe) + AMP + diphosphate + H(+)</text>
        <dbReference type="Rhea" id="RHEA:19413"/>
        <dbReference type="Rhea" id="RHEA-COMP:9668"/>
        <dbReference type="Rhea" id="RHEA-COMP:9699"/>
        <dbReference type="ChEBI" id="CHEBI:15378"/>
        <dbReference type="ChEBI" id="CHEBI:30616"/>
        <dbReference type="ChEBI" id="CHEBI:33019"/>
        <dbReference type="ChEBI" id="CHEBI:58095"/>
        <dbReference type="ChEBI" id="CHEBI:78442"/>
        <dbReference type="ChEBI" id="CHEBI:78531"/>
        <dbReference type="ChEBI" id="CHEBI:456215"/>
        <dbReference type="EC" id="6.1.1.20"/>
    </reaction>
</comment>
<keyword evidence="6 13" id="KW-0479">Metal-binding</keyword>
<dbReference type="InterPro" id="IPR010978">
    <property type="entry name" value="tRNA-bd_arm"/>
</dbReference>
<keyword evidence="5 13" id="KW-0436">Ligase</keyword>
<evidence type="ECO:0000256" key="7">
    <source>
        <dbReference type="ARBA" id="ARBA00022741"/>
    </source>
</evidence>
<evidence type="ECO:0000256" key="5">
    <source>
        <dbReference type="ARBA" id="ARBA00022598"/>
    </source>
</evidence>
<dbReference type="InterPro" id="IPR004188">
    <property type="entry name" value="Phe-tRNA_ligase_II_N"/>
</dbReference>
<keyword evidence="11 13" id="KW-0030">Aminoacyl-tRNA synthetase</keyword>